<feature type="transmembrane region" description="Helical" evidence="6">
    <location>
        <begin position="218"/>
        <end position="239"/>
    </location>
</feature>
<accession>B8FM36</accession>
<evidence type="ECO:0000256" key="5">
    <source>
        <dbReference type="ARBA" id="ARBA00023136"/>
    </source>
</evidence>
<name>B8FM36_DESAL</name>
<keyword evidence="4 6" id="KW-1133">Transmembrane helix</keyword>
<comment type="similarity">
    <text evidence="2">Belongs to the EamA transporter family.</text>
</comment>
<feature type="transmembrane region" description="Helical" evidence="6">
    <location>
        <begin position="100"/>
        <end position="119"/>
    </location>
</feature>
<dbReference type="EMBL" id="CP001322">
    <property type="protein sequence ID" value="ACL05769.1"/>
    <property type="molecule type" value="Genomic_DNA"/>
</dbReference>
<dbReference type="PANTHER" id="PTHR32322">
    <property type="entry name" value="INNER MEMBRANE TRANSPORTER"/>
    <property type="match status" value="1"/>
</dbReference>
<dbReference type="RefSeq" id="WP_015948817.1">
    <property type="nucleotide sequence ID" value="NC_011768.1"/>
</dbReference>
<proteinExistence type="inferred from homology"/>
<feature type="transmembrane region" description="Helical" evidence="6">
    <location>
        <begin position="41"/>
        <end position="58"/>
    </location>
</feature>
<keyword evidence="5 6" id="KW-0472">Membrane</keyword>
<feature type="transmembrane region" description="Helical" evidence="6">
    <location>
        <begin position="131"/>
        <end position="148"/>
    </location>
</feature>
<evidence type="ECO:0000256" key="3">
    <source>
        <dbReference type="ARBA" id="ARBA00022692"/>
    </source>
</evidence>
<feature type="transmembrane region" description="Helical" evidence="6">
    <location>
        <begin position="186"/>
        <end position="206"/>
    </location>
</feature>
<evidence type="ECO:0000256" key="2">
    <source>
        <dbReference type="ARBA" id="ARBA00007362"/>
    </source>
</evidence>
<organism evidence="8 9">
    <name type="scientific">Desulfatibacillum aliphaticivorans</name>
    <dbReference type="NCBI Taxonomy" id="218208"/>
    <lineage>
        <taxon>Bacteria</taxon>
        <taxon>Pseudomonadati</taxon>
        <taxon>Thermodesulfobacteriota</taxon>
        <taxon>Desulfobacteria</taxon>
        <taxon>Desulfobacterales</taxon>
        <taxon>Desulfatibacillaceae</taxon>
        <taxon>Desulfatibacillum</taxon>
    </lineage>
</organism>
<dbReference type="eggNOG" id="COG0697">
    <property type="taxonomic scope" value="Bacteria"/>
</dbReference>
<dbReference type="Pfam" id="PF00892">
    <property type="entry name" value="EamA"/>
    <property type="match status" value="2"/>
</dbReference>
<dbReference type="InterPro" id="IPR037185">
    <property type="entry name" value="EmrE-like"/>
</dbReference>
<dbReference type="PANTHER" id="PTHR32322:SF2">
    <property type="entry name" value="EAMA DOMAIN-CONTAINING PROTEIN"/>
    <property type="match status" value="1"/>
</dbReference>
<protein>
    <recommendedName>
        <fullName evidence="7">EamA domain-containing protein</fullName>
    </recommendedName>
</protein>
<evidence type="ECO:0000256" key="4">
    <source>
        <dbReference type="ARBA" id="ARBA00022989"/>
    </source>
</evidence>
<feature type="transmembrane region" description="Helical" evidence="6">
    <location>
        <begin position="160"/>
        <end position="179"/>
    </location>
</feature>
<dbReference type="KEGG" id="dal:Dalk_4084"/>
<dbReference type="InterPro" id="IPR000620">
    <property type="entry name" value="EamA_dom"/>
</dbReference>
<feature type="transmembrane region" description="Helical" evidence="6">
    <location>
        <begin position="70"/>
        <end position="88"/>
    </location>
</feature>
<evidence type="ECO:0000259" key="7">
    <source>
        <dbReference type="Pfam" id="PF00892"/>
    </source>
</evidence>
<keyword evidence="3 6" id="KW-0812">Transmembrane</keyword>
<comment type="subcellular location">
    <subcellularLocation>
        <location evidence="1">Membrane</location>
        <topology evidence="1">Multi-pass membrane protein</topology>
    </subcellularLocation>
</comment>
<evidence type="ECO:0000256" key="1">
    <source>
        <dbReference type="ARBA" id="ARBA00004141"/>
    </source>
</evidence>
<evidence type="ECO:0000313" key="9">
    <source>
        <dbReference type="Proteomes" id="UP000000739"/>
    </source>
</evidence>
<dbReference type="GO" id="GO:0016020">
    <property type="term" value="C:membrane"/>
    <property type="evidence" value="ECO:0007669"/>
    <property type="project" value="UniProtKB-SubCell"/>
</dbReference>
<feature type="domain" description="EamA" evidence="7">
    <location>
        <begin position="157"/>
        <end position="293"/>
    </location>
</feature>
<dbReference type="InterPro" id="IPR050638">
    <property type="entry name" value="AA-Vitamin_Transporters"/>
</dbReference>
<reference evidence="8 9" key="1">
    <citation type="journal article" date="2012" name="Environ. Microbiol.">
        <title>The genome sequence of Desulfatibacillum alkenivorans AK-01: a blueprint for anaerobic alkane oxidation.</title>
        <authorList>
            <person name="Callaghan A.V."/>
            <person name="Morris B.E."/>
            <person name="Pereira I.A."/>
            <person name="McInerney M.J."/>
            <person name="Austin R.N."/>
            <person name="Groves J.T."/>
            <person name="Kukor J.J."/>
            <person name="Suflita J.M."/>
            <person name="Young L.Y."/>
            <person name="Zylstra G.J."/>
            <person name="Wawrik B."/>
        </authorList>
    </citation>
    <scope>NUCLEOTIDE SEQUENCE [LARGE SCALE GENOMIC DNA]</scope>
    <source>
        <strain evidence="8 9">AK-01</strain>
    </source>
</reference>
<sequence>MKKNSLALTYLKLLLMALFWGGTFVAGRSLAGKVGPLSAAFLRFAMASVFLTVIAWRKEERLSFPKGRQLVAILLLGLTGISFYNFFFFSGLHHIEAGRAAVIIANNPIILALLSALVFKEKLTPQKSMGILLSVSGAVVVITKGHPLSLFNEGVGPGEMLIAGAVFSWVAYSMIGKVVMANLSPLLSVTYSVIAGTVMLAIPAGMEGVFSSMFSYGPWQWFSLFYLAFFGTALGFVFYYEGIKTIGPTRAALFINFVPVSAVLSGFVILGEALTLSLLAGLALVSSGVYLTNVQNLFRRHDKRSENNSS</sequence>
<keyword evidence="9" id="KW-1185">Reference proteome</keyword>
<feature type="transmembrane region" description="Helical" evidence="6">
    <location>
        <begin position="251"/>
        <end position="270"/>
    </location>
</feature>
<dbReference type="SUPFAM" id="SSF103481">
    <property type="entry name" value="Multidrug resistance efflux transporter EmrE"/>
    <property type="match status" value="2"/>
</dbReference>
<feature type="domain" description="EamA" evidence="7">
    <location>
        <begin position="10"/>
        <end position="142"/>
    </location>
</feature>
<dbReference type="HOGENOM" id="CLU_033863_4_2_7"/>
<dbReference type="Proteomes" id="UP000000739">
    <property type="component" value="Chromosome"/>
</dbReference>
<evidence type="ECO:0000256" key="6">
    <source>
        <dbReference type="SAM" id="Phobius"/>
    </source>
</evidence>
<gene>
    <name evidence="8" type="ordered locus">Dalk_4084</name>
</gene>
<feature type="transmembrane region" description="Helical" evidence="6">
    <location>
        <begin position="276"/>
        <end position="294"/>
    </location>
</feature>
<evidence type="ECO:0000313" key="8">
    <source>
        <dbReference type="EMBL" id="ACL05769.1"/>
    </source>
</evidence>
<dbReference type="AlphaFoldDB" id="B8FM36"/>
<dbReference type="Gene3D" id="1.10.3730.20">
    <property type="match status" value="1"/>
</dbReference>